<dbReference type="SMART" id="SM00536">
    <property type="entry name" value="AXH"/>
    <property type="match status" value="1"/>
</dbReference>
<keyword evidence="3" id="KW-0879">Wnt signaling pathway</keyword>
<dbReference type="Pfam" id="PF08517">
    <property type="entry name" value="AXH"/>
    <property type="match status" value="1"/>
</dbReference>
<evidence type="ECO:0000256" key="9">
    <source>
        <dbReference type="SAM" id="SignalP"/>
    </source>
</evidence>
<feature type="non-terminal residue" evidence="11">
    <location>
        <position position="115"/>
    </location>
</feature>
<evidence type="ECO:0000256" key="7">
    <source>
        <dbReference type="ARBA" id="ARBA00023242"/>
    </source>
</evidence>
<keyword evidence="5" id="KW-0238">DNA-binding</keyword>
<dbReference type="SUPFAM" id="SSF102031">
    <property type="entry name" value="AXH domain"/>
    <property type="match status" value="1"/>
</dbReference>
<keyword evidence="2" id="KW-0678">Repressor</keyword>
<evidence type="ECO:0000256" key="8">
    <source>
        <dbReference type="SAM" id="MobiDB-lite"/>
    </source>
</evidence>
<dbReference type="PANTHER" id="PTHR15499">
    <property type="entry name" value="HMG BOX-CONTAINING PROTEIN 1"/>
    <property type="match status" value="1"/>
</dbReference>
<reference evidence="11 12" key="1">
    <citation type="submission" date="2021-06" db="EMBL/GenBank/DDBJ databases">
        <authorList>
            <person name="Palmer J.M."/>
        </authorList>
    </citation>
    <scope>NUCLEOTIDE SEQUENCE [LARGE SCALE GENOMIC DNA]</scope>
    <source>
        <strain evidence="11 12">XR_2019</strain>
        <tissue evidence="11">Muscle</tissue>
    </source>
</reference>
<evidence type="ECO:0000313" key="11">
    <source>
        <dbReference type="EMBL" id="MEQ2272261.1"/>
    </source>
</evidence>
<evidence type="ECO:0000256" key="4">
    <source>
        <dbReference type="ARBA" id="ARBA00023015"/>
    </source>
</evidence>
<dbReference type="PANTHER" id="PTHR15499:SF3">
    <property type="entry name" value="HMG BOX-CONTAINING PROTEIN 1"/>
    <property type="match status" value="1"/>
</dbReference>
<accession>A0ABV0WRK5</accession>
<gene>
    <name evidence="11" type="ORF">XENORESO_017667</name>
</gene>
<evidence type="ECO:0000256" key="6">
    <source>
        <dbReference type="ARBA" id="ARBA00023163"/>
    </source>
</evidence>
<dbReference type="InterPro" id="IPR039655">
    <property type="entry name" value="HBP1"/>
</dbReference>
<comment type="subcellular location">
    <subcellularLocation>
        <location evidence="1">Nucleus</location>
    </subcellularLocation>
</comment>
<sequence>MHRVCCVLLTSLFILLHCCTDNSGTRLRFHRGPNVEWQEADELGDSDDDSDDENMSQSSFSTKRFGSDGLKLVNHEDTISFGQAALKLTFDPGSPEKGLLTAECRLDHPFFVKNK</sequence>
<evidence type="ECO:0000259" key="10">
    <source>
        <dbReference type="PROSITE" id="PS51148"/>
    </source>
</evidence>
<dbReference type="PROSITE" id="PS51148">
    <property type="entry name" value="AXH"/>
    <property type="match status" value="1"/>
</dbReference>
<dbReference type="InterPro" id="IPR003652">
    <property type="entry name" value="Ataxin_AXH_dom"/>
</dbReference>
<dbReference type="EMBL" id="JAHRIM010066124">
    <property type="protein sequence ID" value="MEQ2272261.1"/>
    <property type="molecule type" value="Genomic_DNA"/>
</dbReference>
<keyword evidence="12" id="KW-1185">Reference proteome</keyword>
<evidence type="ECO:0000256" key="3">
    <source>
        <dbReference type="ARBA" id="ARBA00022687"/>
    </source>
</evidence>
<feature type="chain" id="PRO_5046828490" description="AXH domain-containing protein" evidence="9">
    <location>
        <begin position="21"/>
        <end position="115"/>
    </location>
</feature>
<feature type="compositionally biased region" description="Acidic residues" evidence="8">
    <location>
        <begin position="38"/>
        <end position="54"/>
    </location>
</feature>
<name>A0ABV0WRK5_9TELE</name>
<keyword evidence="7" id="KW-0539">Nucleus</keyword>
<evidence type="ECO:0000256" key="1">
    <source>
        <dbReference type="ARBA" id="ARBA00004123"/>
    </source>
</evidence>
<dbReference type="InterPro" id="IPR036096">
    <property type="entry name" value="Ataxin_AXH_dom_sf"/>
</dbReference>
<keyword evidence="9" id="KW-0732">Signal</keyword>
<feature type="signal peptide" evidence="9">
    <location>
        <begin position="1"/>
        <end position="20"/>
    </location>
</feature>
<keyword evidence="6" id="KW-0804">Transcription</keyword>
<protein>
    <recommendedName>
        <fullName evidence="10">AXH domain-containing protein</fullName>
    </recommendedName>
</protein>
<feature type="domain" description="AXH" evidence="10">
    <location>
        <begin position="17"/>
        <end position="115"/>
    </location>
</feature>
<dbReference type="Proteomes" id="UP001444071">
    <property type="component" value="Unassembled WGS sequence"/>
</dbReference>
<organism evidence="11 12">
    <name type="scientific">Xenotaenia resolanae</name>
    <dbReference type="NCBI Taxonomy" id="208358"/>
    <lineage>
        <taxon>Eukaryota</taxon>
        <taxon>Metazoa</taxon>
        <taxon>Chordata</taxon>
        <taxon>Craniata</taxon>
        <taxon>Vertebrata</taxon>
        <taxon>Euteleostomi</taxon>
        <taxon>Actinopterygii</taxon>
        <taxon>Neopterygii</taxon>
        <taxon>Teleostei</taxon>
        <taxon>Neoteleostei</taxon>
        <taxon>Acanthomorphata</taxon>
        <taxon>Ovalentaria</taxon>
        <taxon>Atherinomorphae</taxon>
        <taxon>Cyprinodontiformes</taxon>
        <taxon>Goodeidae</taxon>
        <taxon>Xenotaenia</taxon>
    </lineage>
</organism>
<proteinExistence type="predicted"/>
<comment type="caution">
    <text evidence="11">The sequence shown here is derived from an EMBL/GenBank/DDBJ whole genome shotgun (WGS) entry which is preliminary data.</text>
</comment>
<evidence type="ECO:0000256" key="5">
    <source>
        <dbReference type="ARBA" id="ARBA00023125"/>
    </source>
</evidence>
<evidence type="ECO:0000313" key="12">
    <source>
        <dbReference type="Proteomes" id="UP001444071"/>
    </source>
</evidence>
<feature type="region of interest" description="Disordered" evidence="8">
    <location>
        <begin position="38"/>
        <end position="65"/>
    </location>
</feature>
<keyword evidence="4" id="KW-0805">Transcription regulation</keyword>
<evidence type="ECO:0000256" key="2">
    <source>
        <dbReference type="ARBA" id="ARBA00022491"/>
    </source>
</evidence>
<feature type="compositionally biased region" description="Polar residues" evidence="8">
    <location>
        <begin position="55"/>
        <end position="64"/>
    </location>
</feature>